<evidence type="ECO:0000313" key="2">
    <source>
        <dbReference type="EMBL" id="OHA82794.1"/>
    </source>
</evidence>
<dbReference type="AlphaFoldDB" id="A0A1G2SCR8"/>
<dbReference type="STRING" id="1802727.A2937_03110"/>
<name>A0A1G2SCR8_9BACT</name>
<feature type="transmembrane region" description="Helical" evidence="1">
    <location>
        <begin position="149"/>
        <end position="169"/>
    </location>
</feature>
<keyword evidence="1" id="KW-0472">Membrane</keyword>
<gene>
    <name evidence="2" type="ORF">A2937_03110</name>
</gene>
<accession>A0A1G2SCR8</accession>
<keyword evidence="1" id="KW-0812">Transmembrane</keyword>
<proteinExistence type="predicted"/>
<feature type="transmembrane region" description="Helical" evidence="1">
    <location>
        <begin position="176"/>
        <end position="193"/>
    </location>
</feature>
<sequence>MDTQTTQPVPGSKRHPLFKWILVGSIMIVTNLFLNYALDVFYKAPKYEVFCPQPQVREAVLTQEACLTKGGQWNESTYPKELYQGQTVPAQPAPTTVVEVKGYCNEEYTCGKNFEEANKVYNRNVFIFLVIAGTILLIGSIFVSGIEAVALGFSLAGIISLVIGTIRYWSDMDERLRVVVLGIALVALVWIGIKKFNN</sequence>
<feature type="transmembrane region" description="Helical" evidence="1">
    <location>
        <begin position="125"/>
        <end position="143"/>
    </location>
</feature>
<reference evidence="2 3" key="1">
    <citation type="journal article" date="2016" name="Nat. Commun.">
        <title>Thousands of microbial genomes shed light on interconnected biogeochemical processes in an aquifer system.</title>
        <authorList>
            <person name="Anantharaman K."/>
            <person name="Brown C.T."/>
            <person name="Hug L.A."/>
            <person name="Sharon I."/>
            <person name="Castelle C.J."/>
            <person name="Probst A.J."/>
            <person name="Thomas B.C."/>
            <person name="Singh A."/>
            <person name="Wilkins M.J."/>
            <person name="Karaoz U."/>
            <person name="Brodie E.L."/>
            <person name="Williams K.H."/>
            <person name="Hubbard S.S."/>
            <person name="Banfield J.F."/>
        </authorList>
    </citation>
    <scope>NUCLEOTIDE SEQUENCE [LARGE SCALE GENOMIC DNA]</scope>
</reference>
<feature type="transmembrane region" description="Helical" evidence="1">
    <location>
        <begin position="20"/>
        <end position="38"/>
    </location>
</feature>
<comment type="caution">
    <text evidence="2">The sequence shown here is derived from an EMBL/GenBank/DDBJ whole genome shotgun (WGS) entry which is preliminary data.</text>
</comment>
<keyword evidence="1" id="KW-1133">Transmembrane helix</keyword>
<evidence type="ECO:0000256" key="1">
    <source>
        <dbReference type="SAM" id="Phobius"/>
    </source>
</evidence>
<dbReference type="EMBL" id="MHUW01000022">
    <property type="protein sequence ID" value="OHA82794.1"/>
    <property type="molecule type" value="Genomic_DNA"/>
</dbReference>
<protein>
    <submittedName>
        <fullName evidence="2">Uncharacterized protein</fullName>
    </submittedName>
</protein>
<organism evidence="2 3">
    <name type="scientific">Candidatus Yonathbacteria bacterium RIFCSPLOWO2_01_FULL_47_33b</name>
    <dbReference type="NCBI Taxonomy" id="1802727"/>
    <lineage>
        <taxon>Bacteria</taxon>
        <taxon>Candidatus Yonathiibacteriota</taxon>
    </lineage>
</organism>
<dbReference type="Proteomes" id="UP000177987">
    <property type="component" value="Unassembled WGS sequence"/>
</dbReference>
<evidence type="ECO:0000313" key="3">
    <source>
        <dbReference type="Proteomes" id="UP000177987"/>
    </source>
</evidence>